<dbReference type="InterPro" id="IPR036291">
    <property type="entry name" value="NAD(P)-bd_dom_sf"/>
</dbReference>
<comment type="similarity">
    <text evidence="1 3">Belongs to the D-isomer specific 2-hydroxyacid dehydrogenase family.</text>
</comment>
<dbReference type="EMBL" id="JAWDIQ010000001">
    <property type="protein sequence ID" value="MDY0408783.1"/>
    <property type="molecule type" value="Genomic_DNA"/>
</dbReference>
<dbReference type="EC" id="1.1.1.-" evidence="6"/>
<dbReference type="GO" id="GO:0016491">
    <property type="term" value="F:oxidoreductase activity"/>
    <property type="evidence" value="ECO:0007669"/>
    <property type="project" value="UniProtKB-KW"/>
</dbReference>
<keyword evidence="2 3" id="KW-0560">Oxidoreductase</keyword>
<dbReference type="Proteomes" id="UP001275315">
    <property type="component" value="Unassembled WGS sequence"/>
</dbReference>
<evidence type="ECO:0000256" key="1">
    <source>
        <dbReference type="ARBA" id="ARBA00005854"/>
    </source>
</evidence>
<dbReference type="InterPro" id="IPR006140">
    <property type="entry name" value="D-isomer_DH_NAD-bd"/>
</dbReference>
<evidence type="ECO:0000256" key="3">
    <source>
        <dbReference type="RuleBase" id="RU003719"/>
    </source>
</evidence>
<dbReference type="InterPro" id="IPR029753">
    <property type="entry name" value="D-isomer_DH_CS"/>
</dbReference>
<accession>A0ABU5CQX9</accession>
<dbReference type="InterPro" id="IPR006139">
    <property type="entry name" value="D-isomer_2_OHA_DH_cat_dom"/>
</dbReference>
<comment type="caution">
    <text evidence="6">The sequence shown here is derived from an EMBL/GenBank/DDBJ whole genome shotgun (WGS) entry which is preliminary data.</text>
</comment>
<protein>
    <submittedName>
        <fullName evidence="6">D-glycerate dehydrogenase</fullName>
        <ecNumber evidence="6">1.1.1.-</ecNumber>
    </submittedName>
</protein>
<evidence type="ECO:0000259" key="4">
    <source>
        <dbReference type="Pfam" id="PF00389"/>
    </source>
</evidence>
<dbReference type="PANTHER" id="PTHR10996">
    <property type="entry name" value="2-HYDROXYACID DEHYDROGENASE-RELATED"/>
    <property type="match status" value="1"/>
</dbReference>
<dbReference type="PROSITE" id="PS00065">
    <property type="entry name" value="D_2_HYDROXYACID_DH_1"/>
    <property type="match status" value="1"/>
</dbReference>
<dbReference type="Pfam" id="PF02826">
    <property type="entry name" value="2-Hacid_dh_C"/>
    <property type="match status" value="1"/>
</dbReference>
<dbReference type="PANTHER" id="PTHR10996:SF283">
    <property type="entry name" value="GLYOXYLATE_HYDROXYPYRUVATE REDUCTASE B"/>
    <property type="match status" value="1"/>
</dbReference>
<dbReference type="Pfam" id="PF00389">
    <property type="entry name" value="2-Hacid_dh"/>
    <property type="match status" value="1"/>
</dbReference>
<evidence type="ECO:0000313" key="7">
    <source>
        <dbReference type="Proteomes" id="UP001275315"/>
    </source>
</evidence>
<evidence type="ECO:0000313" key="6">
    <source>
        <dbReference type="EMBL" id="MDY0408783.1"/>
    </source>
</evidence>
<dbReference type="SUPFAM" id="SSF51735">
    <property type="entry name" value="NAD(P)-binding Rossmann-fold domains"/>
    <property type="match status" value="1"/>
</dbReference>
<dbReference type="SUPFAM" id="SSF52283">
    <property type="entry name" value="Formate/glycerate dehydrogenase catalytic domain-like"/>
    <property type="match status" value="1"/>
</dbReference>
<organism evidence="6 7">
    <name type="scientific">Paracerasibacillus soli</name>
    <dbReference type="NCBI Taxonomy" id="480284"/>
    <lineage>
        <taxon>Bacteria</taxon>
        <taxon>Bacillati</taxon>
        <taxon>Bacillota</taxon>
        <taxon>Bacilli</taxon>
        <taxon>Bacillales</taxon>
        <taxon>Bacillaceae</taxon>
        <taxon>Paracerasibacillus</taxon>
    </lineage>
</organism>
<sequence length="321" mass="35878">MKKPTIYITRKLPEHLLQPYTDRFDFQMWEKEETPVPRDVLLAEAKKAQGLVCMLSDKIDQEFLAQNPQLKVISNLAVGFDNIDIKVAHEKGIVVTNTPDVLSETTADLTFALLMATARRLVEANEEIKANRWGDWSPYYMAGTDIHHKKIGIVGMGRIGEAVARRAKGFNMSILYHNRRRKERAEQELGARYADFETLITEADFIVSLVPLSEETKALFDKNAFGKMKKSAIFINASRGAVVDEAALYEALKEGEIEAAGLDVFLHEPIDSAHPLSTLKNVVCLPHIGSASRETRTTMIQLCLDNIDGVFYGDGPKTAVK</sequence>
<feature type="domain" description="D-isomer specific 2-hydroxyacid dehydrogenase NAD-binding" evidence="5">
    <location>
        <begin position="111"/>
        <end position="289"/>
    </location>
</feature>
<keyword evidence="7" id="KW-1185">Reference proteome</keyword>
<reference evidence="6 7" key="1">
    <citation type="submission" date="2023-10" db="EMBL/GenBank/DDBJ databases">
        <title>Virgibacillus soli CC-YMP-6 genome.</title>
        <authorList>
            <person name="Miliotis G."/>
            <person name="Sengupta P."/>
            <person name="Hameed A."/>
            <person name="Chuvochina M."/>
            <person name="Mcdonagh F."/>
            <person name="Simpson A.C."/>
            <person name="Singh N.K."/>
            <person name="Rekha P.D."/>
            <person name="Raman K."/>
            <person name="Hugenholtz P."/>
            <person name="Venkateswaran K."/>
        </authorList>
    </citation>
    <scope>NUCLEOTIDE SEQUENCE [LARGE SCALE GENOMIC DNA]</scope>
    <source>
        <strain evidence="6 7">CC-YMP-6</strain>
    </source>
</reference>
<feature type="domain" description="D-isomer specific 2-hydroxyacid dehydrogenase catalytic" evidence="4">
    <location>
        <begin position="8"/>
        <end position="320"/>
    </location>
</feature>
<gene>
    <name evidence="6" type="ORF">RWD45_09750</name>
</gene>
<dbReference type="PROSITE" id="PS00671">
    <property type="entry name" value="D_2_HYDROXYACID_DH_3"/>
    <property type="match status" value="1"/>
</dbReference>
<dbReference type="Gene3D" id="3.40.50.720">
    <property type="entry name" value="NAD(P)-binding Rossmann-like Domain"/>
    <property type="match status" value="2"/>
</dbReference>
<dbReference type="InterPro" id="IPR029752">
    <property type="entry name" value="D-isomer_DH_CS1"/>
</dbReference>
<proteinExistence type="inferred from homology"/>
<evidence type="ECO:0000259" key="5">
    <source>
        <dbReference type="Pfam" id="PF02826"/>
    </source>
</evidence>
<dbReference type="RefSeq" id="WP_320379491.1">
    <property type="nucleotide sequence ID" value="NZ_JAWDIQ010000001.1"/>
</dbReference>
<dbReference type="InterPro" id="IPR050223">
    <property type="entry name" value="D-isomer_2-hydroxyacid_DH"/>
</dbReference>
<name>A0ABU5CQX9_9BACI</name>
<evidence type="ECO:0000256" key="2">
    <source>
        <dbReference type="ARBA" id="ARBA00023002"/>
    </source>
</evidence>
<dbReference type="CDD" id="cd05301">
    <property type="entry name" value="GDH"/>
    <property type="match status" value="1"/>
</dbReference>